<dbReference type="EMBL" id="QZWG01000005">
    <property type="protein sequence ID" value="RZC13064.1"/>
    <property type="molecule type" value="Genomic_DNA"/>
</dbReference>
<organism evidence="3 4">
    <name type="scientific">Glycine soja</name>
    <name type="common">Wild soybean</name>
    <dbReference type="NCBI Taxonomy" id="3848"/>
    <lineage>
        <taxon>Eukaryota</taxon>
        <taxon>Viridiplantae</taxon>
        <taxon>Streptophyta</taxon>
        <taxon>Embryophyta</taxon>
        <taxon>Tracheophyta</taxon>
        <taxon>Spermatophyta</taxon>
        <taxon>Magnoliopsida</taxon>
        <taxon>eudicotyledons</taxon>
        <taxon>Gunneridae</taxon>
        <taxon>Pentapetalae</taxon>
        <taxon>rosids</taxon>
        <taxon>fabids</taxon>
        <taxon>Fabales</taxon>
        <taxon>Fabaceae</taxon>
        <taxon>Papilionoideae</taxon>
        <taxon>50 kb inversion clade</taxon>
        <taxon>NPAAA clade</taxon>
        <taxon>indigoferoid/millettioid clade</taxon>
        <taxon>Phaseoleae</taxon>
        <taxon>Glycine</taxon>
        <taxon>Glycine subgen. Soja</taxon>
    </lineage>
</organism>
<dbReference type="PANTHER" id="PTHR35463:SF10">
    <property type="entry name" value="TRANSMEMBRANE PROTEIN"/>
    <property type="match status" value="1"/>
</dbReference>
<feature type="signal peptide" evidence="2">
    <location>
        <begin position="1"/>
        <end position="25"/>
    </location>
</feature>
<dbReference type="Gramene" id="XM_028377401.1">
    <property type="protein sequence ID" value="XP_028233202.1"/>
    <property type="gene ID" value="LOC114413168"/>
</dbReference>
<sequence>MDKFSRTILFFLLFCVLIILQFQRATPDHEKGGQNVAQGHPEKPLLSKMLMDTVSLLRKSHQSSWEKIKTVIHDLQMQFSPPNLDFRGTGWVEYDGSKGTFKEAVEKIFGKSKETVEESAEGAAKVVEEAIHKTTEKVKESSHSEHESKAEL</sequence>
<evidence type="ECO:0000313" key="4">
    <source>
        <dbReference type="Proteomes" id="UP000289340"/>
    </source>
</evidence>
<protein>
    <submittedName>
        <fullName evidence="3">Uncharacterized protein</fullName>
    </submittedName>
</protein>
<keyword evidence="2" id="KW-0732">Signal</keyword>
<dbReference type="AlphaFoldDB" id="A0A445KQJ5"/>
<comment type="caution">
    <text evidence="3">The sequence shown here is derived from an EMBL/GenBank/DDBJ whole genome shotgun (WGS) entry which is preliminary data.</text>
</comment>
<proteinExistence type="predicted"/>
<dbReference type="PANTHER" id="PTHR35463">
    <property type="entry name" value="TRANSMEMBRANE PROTEIN"/>
    <property type="match status" value="1"/>
</dbReference>
<keyword evidence="4" id="KW-1185">Reference proteome</keyword>
<reference evidence="3 4" key="1">
    <citation type="submission" date="2018-09" db="EMBL/GenBank/DDBJ databases">
        <title>A high-quality reference genome of wild soybean provides a powerful tool to mine soybean genomes.</title>
        <authorList>
            <person name="Xie M."/>
            <person name="Chung C.Y.L."/>
            <person name="Li M.-W."/>
            <person name="Wong F.-L."/>
            <person name="Chan T.-F."/>
            <person name="Lam H.-M."/>
        </authorList>
    </citation>
    <scope>NUCLEOTIDE SEQUENCE [LARGE SCALE GENOMIC DNA]</scope>
    <source>
        <strain evidence="4">cv. W05</strain>
        <tissue evidence="3">Hypocotyl of etiolated seedlings</tissue>
    </source>
</reference>
<evidence type="ECO:0000256" key="1">
    <source>
        <dbReference type="SAM" id="MobiDB-lite"/>
    </source>
</evidence>
<feature type="region of interest" description="Disordered" evidence="1">
    <location>
        <begin position="132"/>
        <end position="152"/>
    </location>
</feature>
<evidence type="ECO:0000256" key="2">
    <source>
        <dbReference type="SAM" id="SignalP"/>
    </source>
</evidence>
<accession>A0A445KQJ5</accession>
<dbReference type="Proteomes" id="UP000289340">
    <property type="component" value="Chromosome 5"/>
</dbReference>
<gene>
    <name evidence="3" type="ORF">D0Y65_012680</name>
</gene>
<name>A0A445KQJ5_GLYSO</name>
<feature type="chain" id="PRO_5019539261" evidence="2">
    <location>
        <begin position="26"/>
        <end position="152"/>
    </location>
</feature>
<evidence type="ECO:0000313" key="3">
    <source>
        <dbReference type="EMBL" id="RZC13064.1"/>
    </source>
</evidence>